<feature type="compositionally biased region" description="Polar residues" evidence="1">
    <location>
        <begin position="39"/>
        <end position="48"/>
    </location>
</feature>
<feature type="region of interest" description="Disordered" evidence="1">
    <location>
        <begin position="1"/>
        <end position="48"/>
    </location>
</feature>
<dbReference type="EMBL" id="LAZR01000303">
    <property type="protein sequence ID" value="KKN75807.1"/>
    <property type="molecule type" value="Genomic_DNA"/>
</dbReference>
<evidence type="ECO:0000256" key="1">
    <source>
        <dbReference type="SAM" id="MobiDB-lite"/>
    </source>
</evidence>
<protein>
    <submittedName>
        <fullName evidence="2">Uncharacterized protein</fullName>
    </submittedName>
</protein>
<accession>A0A0F9TLN9</accession>
<gene>
    <name evidence="2" type="ORF">LCGC14_0376830</name>
</gene>
<sequence>MAPRKKAQKYVSAEPNLDKDSREYHAMFGWPEEDENPETETSNVEETK</sequence>
<dbReference type="AlphaFoldDB" id="A0A0F9TLN9"/>
<feature type="compositionally biased region" description="Basic and acidic residues" evidence="1">
    <location>
        <begin position="16"/>
        <end position="25"/>
    </location>
</feature>
<reference evidence="2" key="1">
    <citation type="journal article" date="2015" name="Nature">
        <title>Complex archaea that bridge the gap between prokaryotes and eukaryotes.</title>
        <authorList>
            <person name="Spang A."/>
            <person name="Saw J.H."/>
            <person name="Jorgensen S.L."/>
            <person name="Zaremba-Niedzwiedzka K."/>
            <person name="Martijn J."/>
            <person name="Lind A.E."/>
            <person name="van Eijk R."/>
            <person name="Schleper C."/>
            <person name="Guy L."/>
            <person name="Ettema T.J."/>
        </authorList>
    </citation>
    <scope>NUCLEOTIDE SEQUENCE</scope>
</reference>
<comment type="caution">
    <text evidence="2">The sequence shown here is derived from an EMBL/GenBank/DDBJ whole genome shotgun (WGS) entry which is preliminary data.</text>
</comment>
<proteinExistence type="predicted"/>
<name>A0A0F9TLN9_9ZZZZ</name>
<evidence type="ECO:0000313" key="2">
    <source>
        <dbReference type="EMBL" id="KKN75807.1"/>
    </source>
</evidence>
<organism evidence="2">
    <name type="scientific">marine sediment metagenome</name>
    <dbReference type="NCBI Taxonomy" id="412755"/>
    <lineage>
        <taxon>unclassified sequences</taxon>
        <taxon>metagenomes</taxon>
        <taxon>ecological metagenomes</taxon>
    </lineage>
</organism>